<organism evidence="2 3">
    <name type="scientific">Ilyomonas limi</name>
    <dbReference type="NCBI Taxonomy" id="2575867"/>
    <lineage>
        <taxon>Bacteria</taxon>
        <taxon>Pseudomonadati</taxon>
        <taxon>Bacteroidota</taxon>
        <taxon>Chitinophagia</taxon>
        <taxon>Chitinophagales</taxon>
        <taxon>Chitinophagaceae</taxon>
        <taxon>Ilyomonas</taxon>
    </lineage>
</organism>
<dbReference type="InterPro" id="IPR036097">
    <property type="entry name" value="HisK_dim/P_sf"/>
</dbReference>
<evidence type="ECO:0000256" key="1">
    <source>
        <dbReference type="SAM" id="Coils"/>
    </source>
</evidence>
<evidence type="ECO:0008006" key="4">
    <source>
        <dbReference type="Google" id="ProtNLM"/>
    </source>
</evidence>
<feature type="coiled-coil region" evidence="1">
    <location>
        <begin position="167"/>
        <end position="215"/>
    </location>
</feature>
<comment type="caution">
    <text evidence="2">The sequence shown here is derived from an EMBL/GenBank/DDBJ whole genome shotgun (WGS) entry which is preliminary data.</text>
</comment>
<dbReference type="EMBL" id="SZQL01000007">
    <property type="protein sequence ID" value="TKK68563.1"/>
    <property type="molecule type" value="Genomic_DNA"/>
</dbReference>
<dbReference type="Proteomes" id="UP000305848">
    <property type="component" value="Unassembled WGS sequence"/>
</dbReference>
<name>A0A4V5UUC7_9BACT</name>
<gene>
    <name evidence="2" type="ORF">FC093_10600</name>
</gene>
<sequence>MMITDTQLEYRALYDSLSHFSIELNNANSLSDIQLMLQNNIKLLFNCCVCRITYFQQNNFVCYTITNEMPAVITGTHQLLWDVEKLLYYEGLPLRLNATEHGAVLQNIPYKGKIDKLWGWKMNYGDEAGILITILADEERPFSRKHIPMVKTISEMLFTKMRLIHLLQTIQKNEADLRLTNKQLEASNATISELVKGQEKIIEERTRELTQLNKQLIDIIQFNSHNIREPLTRIMGLMQLKPLISEEEFFINCWPMMVASVQDLDMRLREIIMKTEKV</sequence>
<accession>A0A4V5UUC7</accession>
<evidence type="ECO:0000313" key="2">
    <source>
        <dbReference type="EMBL" id="TKK68563.1"/>
    </source>
</evidence>
<dbReference type="AlphaFoldDB" id="A0A4V5UUC7"/>
<proteinExistence type="predicted"/>
<keyword evidence="3" id="KW-1185">Reference proteome</keyword>
<reference evidence="2 3" key="1">
    <citation type="submission" date="2019-05" db="EMBL/GenBank/DDBJ databases">
        <title>Panacibacter sp. strain 17mud1-8 Genome sequencing and assembly.</title>
        <authorList>
            <person name="Chhetri G."/>
        </authorList>
    </citation>
    <scope>NUCLEOTIDE SEQUENCE [LARGE SCALE GENOMIC DNA]</scope>
    <source>
        <strain evidence="2 3">17mud1-8</strain>
    </source>
</reference>
<dbReference type="RefSeq" id="WP_137261751.1">
    <property type="nucleotide sequence ID" value="NZ_SZQL01000007.1"/>
</dbReference>
<dbReference type="SUPFAM" id="SSF47384">
    <property type="entry name" value="Homodimeric domain of signal transducing histidine kinase"/>
    <property type="match status" value="1"/>
</dbReference>
<dbReference type="OrthoDB" id="851424at2"/>
<dbReference type="GO" id="GO:0000155">
    <property type="term" value="F:phosphorelay sensor kinase activity"/>
    <property type="evidence" value="ECO:0007669"/>
    <property type="project" value="InterPro"/>
</dbReference>
<protein>
    <recommendedName>
        <fullName evidence="4">GAF domain-containing protein</fullName>
    </recommendedName>
</protein>
<evidence type="ECO:0000313" key="3">
    <source>
        <dbReference type="Proteomes" id="UP000305848"/>
    </source>
</evidence>
<keyword evidence="1" id="KW-0175">Coiled coil</keyword>